<organism evidence="2 3">
    <name type="scientific">Actinomadura napierensis</name>
    <dbReference type="NCBI Taxonomy" id="267854"/>
    <lineage>
        <taxon>Bacteria</taxon>
        <taxon>Bacillati</taxon>
        <taxon>Actinomycetota</taxon>
        <taxon>Actinomycetes</taxon>
        <taxon>Streptosporangiales</taxon>
        <taxon>Thermomonosporaceae</taxon>
        <taxon>Actinomadura</taxon>
    </lineage>
</organism>
<evidence type="ECO:0000313" key="3">
    <source>
        <dbReference type="Proteomes" id="UP001501020"/>
    </source>
</evidence>
<name>A0ABN2ZL68_9ACTN</name>
<dbReference type="EMBL" id="BAAAMR010000037">
    <property type="protein sequence ID" value="GAA2143960.1"/>
    <property type="molecule type" value="Genomic_DNA"/>
</dbReference>
<reference evidence="2 3" key="1">
    <citation type="journal article" date="2019" name="Int. J. Syst. Evol. Microbiol.">
        <title>The Global Catalogue of Microorganisms (GCM) 10K type strain sequencing project: providing services to taxonomists for standard genome sequencing and annotation.</title>
        <authorList>
            <consortium name="The Broad Institute Genomics Platform"/>
            <consortium name="The Broad Institute Genome Sequencing Center for Infectious Disease"/>
            <person name="Wu L."/>
            <person name="Ma J."/>
        </authorList>
    </citation>
    <scope>NUCLEOTIDE SEQUENCE [LARGE SCALE GENOMIC DNA]</scope>
    <source>
        <strain evidence="2 3">JCM 13850</strain>
    </source>
</reference>
<feature type="region of interest" description="Disordered" evidence="1">
    <location>
        <begin position="70"/>
        <end position="118"/>
    </location>
</feature>
<feature type="compositionally biased region" description="Basic residues" evidence="1">
    <location>
        <begin position="70"/>
        <end position="79"/>
    </location>
</feature>
<evidence type="ECO:0000313" key="2">
    <source>
        <dbReference type="EMBL" id="GAA2143960.1"/>
    </source>
</evidence>
<sequence length="142" mass="15839">MARRGGASSQTSMISWSSVTTWSDLITMAVSTVSTFRALMELEPPSSITRSGPKTSYLKIPPLTRITPARRRRCRRGRSTKPPAGPSKPPVDDEVIRPRAGTRTAPLPGDRAKVAPQLPNIDKDPYWDIWGIMRVHRGRRIH</sequence>
<protein>
    <submittedName>
        <fullName evidence="2">Uncharacterized protein</fullName>
    </submittedName>
</protein>
<accession>A0ABN2ZL68</accession>
<gene>
    <name evidence="2" type="ORF">GCM10009727_43360</name>
</gene>
<keyword evidence="3" id="KW-1185">Reference proteome</keyword>
<comment type="caution">
    <text evidence="2">The sequence shown here is derived from an EMBL/GenBank/DDBJ whole genome shotgun (WGS) entry which is preliminary data.</text>
</comment>
<dbReference type="Proteomes" id="UP001501020">
    <property type="component" value="Unassembled WGS sequence"/>
</dbReference>
<proteinExistence type="predicted"/>
<evidence type="ECO:0000256" key="1">
    <source>
        <dbReference type="SAM" id="MobiDB-lite"/>
    </source>
</evidence>